<evidence type="ECO:0000256" key="2">
    <source>
        <dbReference type="ARBA" id="ARBA00023315"/>
    </source>
</evidence>
<organism evidence="5 6">
    <name type="scientific">Hymenobacter endophyticus</name>
    <dbReference type="NCBI Taxonomy" id="3076335"/>
    <lineage>
        <taxon>Bacteria</taxon>
        <taxon>Pseudomonadati</taxon>
        <taxon>Bacteroidota</taxon>
        <taxon>Cytophagia</taxon>
        <taxon>Cytophagales</taxon>
        <taxon>Hymenobacteraceae</taxon>
        <taxon>Hymenobacter</taxon>
    </lineage>
</organism>
<evidence type="ECO:0000256" key="1">
    <source>
        <dbReference type="ARBA" id="ARBA00022679"/>
    </source>
</evidence>
<feature type="domain" description="N-acetyltransferase" evidence="4">
    <location>
        <begin position="34"/>
        <end position="173"/>
    </location>
</feature>
<evidence type="ECO:0000313" key="5">
    <source>
        <dbReference type="EMBL" id="MDU0371662.1"/>
    </source>
</evidence>
<protein>
    <submittedName>
        <fullName evidence="5">GNAT family N-acetyltransferase</fullName>
    </submittedName>
</protein>
<dbReference type="CDD" id="cd04301">
    <property type="entry name" value="NAT_SF"/>
    <property type="match status" value="1"/>
</dbReference>
<name>A0ABU3TJW9_9BACT</name>
<keyword evidence="1" id="KW-0808">Transferase</keyword>
<evidence type="ECO:0000259" key="4">
    <source>
        <dbReference type="PROSITE" id="PS51186"/>
    </source>
</evidence>
<evidence type="ECO:0000256" key="3">
    <source>
        <dbReference type="SAM" id="MobiDB-lite"/>
    </source>
</evidence>
<keyword evidence="6" id="KW-1185">Reference proteome</keyword>
<gene>
    <name evidence="5" type="ORF">ROI90_14745</name>
</gene>
<comment type="caution">
    <text evidence="5">The sequence shown here is derived from an EMBL/GenBank/DDBJ whole genome shotgun (WGS) entry which is preliminary data.</text>
</comment>
<dbReference type="Proteomes" id="UP001250698">
    <property type="component" value="Unassembled WGS sequence"/>
</dbReference>
<dbReference type="SUPFAM" id="SSF55729">
    <property type="entry name" value="Acyl-CoA N-acyltransferases (Nat)"/>
    <property type="match status" value="1"/>
</dbReference>
<dbReference type="InterPro" id="IPR000182">
    <property type="entry name" value="GNAT_dom"/>
</dbReference>
<keyword evidence="2" id="KW-0012">Acyltransferase</keyword>
<accession>A0ABU3TJW9</accession>
<reference evidence="5 6" key="1">
    <citation type="submission" date="2023-10" db="EMBL/GenBank/DDBJ databases">
        <title>Hymenobacter endophyticus sp. nov., an isolate from the leaf tissues of wheat.</title>
        <authorList>
            <person name="Dai Y."/>
        </authorList>
    </citation>
    <scope>NUCLEOTIDE SEQUENCE [LARGE SCALE GENOMIC DNA]</scope>
    <source>
        <strain evidence="5 6">ZK17L-C2</strain>
    </source>
</reference>
<evidence type="ECO:0000313" key="6">
    <source>
        <dbReference type="Proteomes" id="UP001250698"/>
    </source>
</evidence>
<dbReference type="InterPro" id="IPR016181">
    <property type="entry name" value="Acyl_CoA_acyltransferase"/>
</dbReference>
<proteinExistence type="predicted"/>
<dbReference type="Pfam" id="PF00583">
    <property type="entry name" value="Acetyltransf_1"/>
    <property type="match status" value="1"/>
</dbReference>
<sequence length="181" mass="20590">MSSGSPEQRRHTISIRQPARQAAPAGPATFHLLMHYRLALPADIPALAEVRFAVRENVLRNRALVTEADYQEYLTQRGRGWVAETAGRVVGFAIVDAQQYSIWALFVHPDFDGQGIGKTLHRLMLNWYFAQTGHTIWLTTSPGTRAEEFYHRQGWQATGRTSSGEVRFELTKERWNEKSGH</sequence>
<dbReference type="PROSITE" id="PS51186">
    <property type="entry name" value="GNAT"/>
    <property type="match status" value="1"/>
</dbReference>
<dbReference type="PANTHER" id="PTHR43877">
    <property type="entry name" value="AMINOALKYLPHOSPHONATE N-ACETYLTRANSFERASE-RELATED-RELATED"/>
    <property type="match status" value="1"/>
</dbReference>
<feature type="region of interest" description="Disordered" evidence="3">
    <location>
        <begin position="1"/>
        <end position="22"/>
    </location>
</feature>
<dbReference type="EMBL" id="JAWDJT010000010">
    <property type="protein sequence ID" value="MDU0371662.1"/>
    <property type="molecule type" value="Genomic_DNA"/>
</dbReference>
<dbReference type="Gene3D" id="3.40.630.30">
    <property type="match status" value="1"/>
</dbReference>
<dbReference type="InterPro" id="IPR050832">
    <property type="entry name" value="Bact_Acetyltransf"/>
</dbReference>